<dbReference type="OrthoDB" id="2013972at2759"/>
<dbReference type="EMBL" id="ML739075">
    <property type="protein sequence ID" value="KAE8354307.1"/>
    <property type="molecule type" value="Genomic_DNA"/>
</dbReference>
<dbReference type="GO" id="GO:0032259">
    <property type="term" value="P:methylation"/>
    <property type="evidence" value="ECO:0007669"/>
    <property type="project" value="UniProtKB-KW"/>
</dbReference>
<sequence>MAEPFQVTIDAEIEPDPNDEKEQDLMDLLHHIYTLILDGEVHIAPIKPPQRVLDLGAGTGIWAVGFADQYPSSEVVGNDLSSIQSKWVPPNRQFEIDGFEPEWCYAPSFDYIYGRELAGSRFIRDFPRLCKQAFSHLRPGGYFEVQSFTTDIFSDEGSTEKAPYTKQVVALLQGASVKFGKPMRDLDKWPTTMRDAGFTGVVCKIVKAPASPRAKDAKQKKIERFLQAHRAQSVPAYTEYQLMLYYLGFWGGTR</sequence>
<dbReference type="Gene3D" id="3.40.50.150">
    <property type="entry name" value="Vaccinia Virus protein VP39"/>
    <property type="match status" value="1"/>
</dbReference>
<dbReference type="Pfam" id="PF13489">
    <property type="entry name" value="Methyltransf_23"/>
    <property type="match status" value="1"/>
</dbReference>
<evidence type="ECO:0000313" key="1">
    <source>
        <dbReference type="EMBL" id="KAE8354307.1"/>
    </source>
</evidence>
<name>A0A5N6Z9G5_9EURO</name>
<keyword evidence="1" id="KW-0489">Methyltransferase</keyword>
<keyword evidence="2" id="KW-1185">Reference proteome</keyword>
<protein>
    <submittedName>
        <fullName evidence="1">S-adenosyl-L-methionine-dependent methyltransferase</fullName>
    </submittedName>
</protein>
<dbReference type="PANTHER" id="PTHR43591">
    <property type="entry name" value="METHYLTRANSFERASE"/>
    <property type="match status" value="1"/>
</dbReference>
<reference evidence="2" key="1">
    <citation type="submission" date="2019-04" db="EMBL/GenBank/DDBJ databases">
        <title>Friends and foes A comparative genomics studyof 23 Aspergillus species from section Flavi.</title>
        <authorList>
            <consortium name="DOE Joint Genome Institute"/>
            <person name="Kjaerbolling I."/>
            <person name="Vesth T."/>
            <person name="Frisvad J.C."/>
            <person name="Nybo J.L."/>
            <person name="Theobald S."/>
            <person name="Kildgaard S."/>
            <person name="Isbrandt T."/>
            <person name="Kuo A."/>
            <person name="Sato A."/>
            <person name="Lyhne E.K."/>
            <person name="Kogle M.E."/>
            <person name="Wiebenga A."/>
            <person name="Kun R.S."/>
            <person name="Lubbers R.J."/>
            <person name="Makela M.R."/>
            <person name="Barry K."/>
            <person name="Chovatia M."/>
            <person name="Clum A."/>
            <person name="Daum C."/>
            <person name="Haridas S."/>
            <person name="He G."/>
            <person name="LaButti K."/>
            <person name="Lipzen A."/>
            <person name="Mondo S."/>
            <person name="Riley R."/>
            <person name="Salamov A."/>
            <person name="Simmons B.A."/>
            <person name="Magnuson J.K."/>
            <person name="Henrissat B."/>
            <person name="Mortensen U.H."/>
            <person name="Larsen T.O."/>
            <person name="Devries R.P."/>
            <person name="Grigoriev I.V."/>
            <person name="Machida M."/>
            <person name="Baker S.E."/>
            <person name="Andersen M.R."/>
        </authorList>
    </citation>
    <scope>NUCLEOTIDE SEQUENCE [LARGE SCALE GENOMIC DNA]</scope>
    <source>
        <strain evidence="2">CBS 553.77</strain>
    </source>
</reference>
<organism evidence="1 2">
    <name type="scientific">Aspergillus coremiiformis</name>
    <dbReference type="NCBI Taxonomy" id="138285"/>
    <lineage>
        <taxon>Eukaryota</taxon>
        <taxon>Fungi</taxon>
        <taxon>Dikarya</taxon>
        <taxon>Ascomycota</taxon>
        <taxon>Pezizomycotina</taxon>
        <taxon>Eurotiomycetes</taxon>
        <taxon>Eurotiomycetidae</taxon>
        <taxon>Eurotiales</taxon>
        <taxon>Aspergillaceae</taxon>
        <taxon>Aspergillus</taxon>
        <taxon>Aspergillus subgen. Circumdati</taxon>
    </lineage>
</organism>
<dbReference type="PANTHER" id="PTHR43591:SF31">
    <property type="entry name" value="LAEA-LIKE, PUTATIVE (AFU_ORTHOLOGUE AFUA_8G01930)-RELATED"/>
    <property type="match status" value="1"/>
</dbReference>
<proteinExistence type="predicted"/>
<evidence type="ECO:0000313" key="2">
    <source>
        <dbReference type="Proteomes" id="UP000327118"/>
    </source>
</evidence>
<gene>
    <name evidence="1" type="ORF">BDV28DRAFT_156321</name>
</gene>
<dbReference type="SUPFAM" id="SSF53335">
    <property type="entry name" value="S-adenosyl-L-methionine-dependent methyltransferases"/>
    <property type="match status" value="1"/>
</dbReference>
<dbReference type="GO" id="GO:0008168">
    <property type="term" value="F:methyltransferase activity"/>
    <property type="evidence" value="ECO:0007669"/>
    <property type="project" value="UniProtKB-KW"/>
</dbReference>
<accession>A0A5N6Z9G5</accession>
<dbReference type="CDD" id="cd02440">
    <property type="entry name" value="AdoMet_MTases"/>
    <property type="match status" value="1"/>
</dbReference>
<dbReference type="InterPro" id="IPR029063">
    <property type="entry name" value="SAM-dependent_MTases_sf"/>
</dbReference>
<dbReference type="Proteomes" id="UP000327118">
    <property type="component" value="Unassembled WGS sequence"/>
</dbReference>
<keyword evidence="1" id="KW-0808">Transferase</keyword>
<dbReference type="AlphaFoldDB" id="A0A5N6Z9G5"/>